<dbReference type="EMBL" id="LUKE01000001">
    <property type="protein sequence ID" value="KYG65559.1"/>
    <property type="molecule type" value="Genomic_DNA"/>
</dbReference>
<accession>A0A150WMP6</accession>
<proteinExistence type="predicted"/>
<gene>
    <name evidence="1" type="ORF">AZI86_00315</name>
</gene>
<comment type="caution">
    <text evidence="1">The sequence shown here is derived from an EMBL/GenBank/DDBJ whole genome shotgun (WGS) entry which is preliminary data.</text>
</comment>
<reference evidence="1 2" key="1">
    <citation type="submission" date="2016-03" db="EMBL/GenBank/DDBJ databases">
        <authorList>
            <person name="Ploux O."/>
        </authorList>
    </citation>
    <scope>NUCLEOTIDE SEQUENCE [LARGE SCALE GENOMIC DNA]</scope>
    <source>
        <strain evidence="1 2">R0</strain>
    </source>
</reference>
<name>A0A150WMP6_BDEBC</name>
<dbReference type="AlphaFoldDB" id="A0A150WMP6"/>
<dbReference type="RefSeq" id="WP_061833103.1">
    <property type="nucleotide sequence ID" value="NZ_LUKE01000001.1"/>
</dbReference>
<organism evidence="1 2">
    <name type="scientific">Bdellovibrio bacteriovorus</name>
    <dbReference type="NCBI Taxonomy" id="959"/>
    <lineage>
        <taxon>Bacteria</taxon>
        <taxon>Pseudomonadati</taxon>
        <taxon>Bdellovibrionota</taxon>
        <taxon>Bdellovibrionia</taxon>
        <taxon>Bdellovibrionales</taxon>
        <taxon>Pseudobdellovibrionaceae</taxon>
        <taxon>Bdellovibrio</taxon>
    </lineage>
</organism>
<dbReference type="OrthoDB" id="9806895at2"/>
<evidence type="ECO:0000313" key="2">
    <source>
        <dbReference type="Proteomes" id="UP000075320"/>
    </source>
</evidence>
<sequence length="349" mass="39248">MKFPHLLVLIFVTLPFLGPIRSDAHPLRQGGVSDGGGNSLGASNVSAQEIADKIPELSFWVFPWIYKNQADLNPQLVVLLKQGSIEIRLSEPCFDKNGTPKDGSIYASQKNQICISALLLSKKLSKSNFESELAALIIHEFSHFFGTTEAEAVSLQKKALEDFAQMNFSETQKKYQSFLAGPQGGLFFKVYGPLENWLQDPKNYTTARDLLYWNQQWGELYGELTDAERGLIQYLPGKSLAAFPAYNLKIAVMIAYYQAQDPQLDPELRKQFQDNLDSSFAKASSTTARDFIKAREGWDPGPDYDQVILSKPVSWADQAQAMKEIVTYLKNLQVEAQAMVDFRFSFSKK</sequence>
<evidence type="ECO:0000313" key="1">
    <source>
        <dbReference type="EMBL" id="KYG65559.1"/>
    </source>
</evidence>
<dbReference type="Proteomes" id="UP000075320">
    <property type="component" value="Unassembled WGS sequence"/>
</dbReference>
<protein>
    <submittedName>
        <fullName evidence="1">Uncharacterized protein</fullName>
    </submittedName>
</protein>
<keyword evidence="2" id="KW-1185">Reference proteome</keyword>